<evidence type="ECO:0000313" key="2">
    <source>
        <dbReference type="EMBL" id="KAF9681510.1"/>
    </source>
</evidence>
<dbReference type="Proteomes" id="UP000657918">
    <property type="component" value="Unassembled WGS sequence"/>
</dbReference>
<keyword evidence="3" id="KW-1185">Reference proteome</keyword>
<organism evidence="2 3">
    <name type="scientific">Salix dunnii</name>
    <dbReference type="NCBI Taxonomy" id="1413687"/>
    <lineage>
        <taxon>Eukaryota</taxon>
        <taxon>Viridiplantae</taxon>
        <taxon>Streptophyta</taxon>
        <taxon>Embryophyta</taxon>
        <taxon>Tracheophyta</taxon>
        <taxon>Spermatophyta</taxon>
        <taxon>Magnoliopsida</taxon>
        <taxon>eudicotyledons</taxon>
        <taxon>Gunneridae</taxon>
        <taxon>Pentapetalae</taxon>
        <taxon>rosids</taxon>
        <taxon>fabids</taxon>
        <taxon>Malpighiales</taxon>
        <taxon>Salicaceae</taxon>
        <taxon>Saliceae</taxon>
        <taxon>Salix</taxon>
    </lineage>
</organism>
<gene>
    <name evidence="2" type="ORF">SADUNF_Sadunf05G0008900</name>
</gene>
<dbReference type="AlphaFoldDB" id="A0A835K1U8"/>
<feature type="domain" description="S-locus receptor kinase C-terminal" evidence="1">
    <location>
        <begin position="53"/>
        <end position="91"/>
    </location>
</feature>
<proteinExistence type="predicted"/>
<dbReference type="InterPro" id="IPR021820">
    <property type="entry name" value="S-locus_recpt_kinase_C"/>
</dbReference>
<dbReference type="GO" id="GO:0004674">
    <property type="term" value="F:protein serine/threonine kinase activity"/>
    <property type="evidence" value="ECO:0007669"/>
    <property type="project" value="InterPro"/>
</dbReference>
<evidence type="ECO:0000259" key="1">
    <source>
        <dbReference type="Pfam" id="PF11883"/>
    </source>
</evidence>
<evidence type="ECO:0000313" key="3">
    <source>
        <dbReference type="Proteomes" id="UP000657918"/>
    </source>
</evidence>
<comment type="caution">
    <text evidence="2">The sequence shown here is derived from an EMBL/GenBank/DDBJ whole genome shotgun (WGS) entry which is preliminary data.</text>
</comment>
<name>A0A835K1U8_9ROSI</name>
<protein>
    <recommendedName>
        <fullName evidence="1">S-locus receptor kinase C-terminal domain-containing protein</fullName>
    </recommendedName>
</protein>
<accession>A0A835K1U8</accession>
<dbReference type="EMBL" id="JADGMS010000005">
    <property type="protein sequence ID" value="KAF9681510.1"/>
    <property type="molecule type" value="Genomic_DNA"/>
</dbReference>
<sequence>MATRWKAWNQQEHWESAEAYFLEKSEDPAPVNSTNQSNWLIHMIVNDHISPSEPKQPVFVAGRNMEEPRSLMSFAGALSVNNVTITAKDAR</sequence>
<reference evidence="2 3" key="1">
    <citation type="submission" date="2020-10" db="EMBL/GenBank/DDBJ databases">
        <title>Plant Genome Project.</title>
        <authorList>
            <person name="Zhang R.-G."/>
        </authorList>
    </citation>
    <scope>NUCLEOTIDE SEQUENCE [LARGE SCALE GENOMIC DNA]</scope>
    <source>
        <strain evidence="2">FAFU-HL-1</strain>
        <tissue evidence="2">Leaf</tissue>
    </source>
</reference>
<dbReference type="Pfam" id="PF11883">
    <property type="entry name" value="DUF3403"/>
    <property type="match status" value="1"/>
</dbReference>